<evidence type="ECO:0000313" key="1">
    <source>
        <dbReference type="EMBL" id="KGH48633.1"/>
    </source>
</evidence>
<evidence type="ECO:0000313" key="2">
    <source>
        <dbReference type="Proteomes" id="UP000029713"/>
    </source>
</evidence>
<dbReference type="Proteomes" id="UP000029713">
    <property type="component" value="Unassembled WGS sequence"/>
</dbReference>
<dbReference type="RefSeq" id="WP_036332757.1">
    <property type="nucleotide sequence ID" value="NZ_JPMX01000003.1"/>
</dbReference>
<sequence length="259" mass="27887">MSALSAALEHAVRGARRLKEAQVRDTHDPTRGATDISPVIQGWRGAQPVVLLAPARVNRDDALYAARLAAVGFGCDILSFTVEGWQAADPERNPTTGKLWGPGEMQRAVEEEGALEAGWITEALTTNVVNRAGDVLGAVLPYRVDPRVSALDITSYGLEWGQQPDLAQEAEWGGLVVDHLVDFMNEPPVDALMAQADLPPADSFRLSDEEARAHIDCAVVKTLRRSGFEGAVMLQADSPVRASVIERSLVGYSGIPSPW</sequence>
<dbReference type="AlphaFoldDB" id="A0A098YCR0"/>
<organism evidence="1 2">
    <name type="scientific">Modestobacter caceresii</name>
    <dbReference type="NCBI Taxonomy" id="1522368"/>
    <lineage>
        <taxon>Bacteria</taxon>
        <taxon>Bacillati</taxon>
        <taxon>Actinomycetota</taxon>
        <taxon>Actinomycetes</taxon>
        <taxon>Geodermatophilales</taxon>
        <taxon>Geodermatophilaceae</taxon>
        <taxon>Modestobacter</taxon>
    </lineage>
</organism>
<protein>
    <submittedName>
        <fullName evidence="1">Uncharacterized protein</fullName>
    </submittedName>
</protein>
<gene>
    <name evidence="1" type="ORF">IN07_01345</name>
</gene>
<keyword evidence="2" id="KW-1185">Reference proteome</keyword>
<dbReference type="EMBL" id="JPMX01000003">
    <property type="protein sequence ID" value="KGH48633.1"/>
    <property type="molecule type" value="Genomic_DNA"/>
</dbReference>
<comment type="caution">
    <text evidence="1">The sequence shown here is derived from an EMBL/GenBank/DDBJ whole genome shotgun (WGS) entry which is preliminary data.</text>
</comment>
<accession>A0A098YCR0</accession>
<reference evidence="1 2" key="1">
    <citation type="submission" date="2014-07" db="EMBL/GenBank/DDBJ databases">
        <title>Biosystematic studies on Modestobacter strains isolated from extreme hyper-arid desert soil and from historic building.</title>
        <authorList>
            <person name="Bukarasam K."/>
            <person name="Bull A."/>
            <person name="Girard G."/>
            <person name="van Wezel G."/>
            <person name="Goodfellow M."/>
        </authorList>
    </citation>
    <scope>NUCLEOTIDE SEQUENCE [LARGE SCALE GENOMIC DNA]</scope>
    <source>
        <strain evidence="1 2">KNN45-2b</strain>
    </source>
</reference>
<proteinExistence type="predicted"/>
<name>A0A098YCR0_9ACTN</name>